<comment type="caution">
    <text evidence="4">The sequence shown here is derived from an EMBL/GenBank/DDBJ whole genome shotgun (WGS) entry which is preliminary data.</text>
</comment>
<comment type="similarity">
    <text evidence="1">Belongs to the short-chain dehydrogenases/reductases (SDR) family.</text>
</comment>
<dbReference type="PANTHER" id="PTHR43639:SF1">
    <property type="entry name" value="SHORT-CHAIN DEHYDROGENASE_REDUCTASE FAMILY PROTEIN"/>
    <property type="match status" value="1"/>
</dbReference>
<keyword evidence="5" id="KW-1185">Reference proteome</keyword>
<dbReference type="OrthoDB" id="47007at2759"/>
<reference evidence="4" key="1">
    <citation type="submission" date="2022-11" db="EMBL/GenBank/DDBJ databases">
        <authorList>
            <person name="Petersen C."/>
        </authorList>
    </citation>
    <scope>NUCLEOTIDE SEQUENCE</scope>
    <source>
        <strain evidence="4">IBT 30069</strain>
    </source>
</reference>
<dbReference type="CDD" id="cd05233">
    <property type="entry name" value="SDR_c"/>
    <property type="match status" value="1"/>
</dbReference>
<dbReference type="PRINTS" id="PR00080">
    <property type="entry name" value="SDRFAMILY"/>
</dbReference>
<keyword evidence="3" id="KW-0560">Oxidoreductase</keyword>
<dbReference type="AlphaFoldDB" id="A0A9W9FJC1"/>
<dbReference type="Gene3D" id="3.40.50.720">
    <property type="entry name" value="NAD(P)-binding Rossmann-like Domain"/>
    <property type="match status" value="1"/>
</dbReference>
<protein>
    <submittedName>
        <fullName evidence="4">Gluconate 5-dehydrogenase</fullName>
    </submittedName>
</protein>
<dbReference type="Proteomes" id="UP001149165">
    <property type="component" value="Unassembled WGS sequence"/>
</dbReference>
<dbReference type="Pfam" id="PF13561">
    <property type="entry name" value="adh_short_C2"/>
    <property type="match status" value="1"/>
</dbReference>
<gene>
    <name evidence="4" type="ORF">N7456_007230</name>
</gene>
<dbReference type="InterPro" id="IPR036291">
    <property type="entry name" value="NAD(P)-bd_dom_sf"/>
</dbReference>
<dbReference type="EMBL" id="JAPQKH010000004">
    <property type="protein sequence ID" value="KAJ5101178.1"/>
    <property type="molecule type" value="Genomic_DNA"/>
</dbReference>
<dbReference type="GO" id="GO:0016491">
    <property type="term" value="F:oxidoreductase activity"/>
    <property type="evidence" value="ECO:0007669"/>
    <property type="project" value="UniProtKB-KW"/>
</dbReference>
<evidence type="ECO:0000313" key="4">
    <source>
        <dbReference type="EMBL" id="KAJ5101178.1"/>
    </source>
</evidence>
<evidence type="ECO:0000313" key="5">
    <source>
        <dbReference type="Proteomes" id="UP001149165"/>
    </source>
</evidence>
<dbReference type="FunFam" id="3.40.50.720:FF:000084">
    <property type="entry name" value="Short-chain dehydrogenase reductase"/>
    <property type="match status" value="1"/>
</dbReference>
<proteinExistence type="inferred from homology"/>
<dbReference type="InterPro" id="IPR020904">
    <property type="entry name" value="Sc_DH/Rdtase_CS"/>
</dbReference>
<sequence length="260" mass="27991">MTSNKSESLKGKNAIITGGSRGIGRGIANELASRGANILITYQSAKSQAEEVVSELELEHSVTAIAVAADGHDLEAPRRIVQAAVEKWGQIDIIVNNAGAREDYDFEDMTHEAFKRQITANLEFPVFLIQEATQFFGKAPRIVNLSSSYSRDGHAGCLAYTACKGGIESVTRSLSRALGQKYNATVNCISPGPVNTELWARSIKDPEVSKTWEPTIQNTPAAPRVGEVDDIAQAVAFLCEEGSRWVTGSVISVSGGLYFN</sequence>
<evidence type="ECO:0000256" key="2">
    <source>
        <dbReference type="ARBA" id="ARBA00022857"/>
    </source>
</evidence>
<dbReference type="PRINTS" id="PR00081">
    <property type="entry name" value="GDHRDH"/>
</dbReference>
<organism evidence="4 5">
    <name type="scientific">Penicillium angulare</name>
    <dbReference type="NCBI Taxonomy" id="116970"/>
    <lineage>
        <taxon>Eukaryota</taxon>
        <taxon>Fungi</taxon>
        <taxon>Dikarya</taxon>
        <taxon>Ascomycota</taxon>
        <taxon>Pezizomycotina</taxon>
        <taxon>Eurotiomycetes</taxon>
        <taxon>Eurotiomycetidae</taxon>
        <taxon>Eurotiales</taxon>
        <taxon>Aspergillaceae</taxon>
        <taxon>Penicillium</taxon>
    </lineage>
</organism>
<dbReference type="PROSITE" id="PS00061">
    <property type="entry name" value="ADH_SHORT"/>
    <property type="match status" value="1"/>
</dbReference>
<reference evidence="4" key="2">
    <citation type="journal article" date="2023" name="IMA Fungus">
        <title>Comparative genomic study of the Penicillium genus elucidates a diverse pangenome and 15 lateral gene transfer events.</title>
        <authorList>
            <person name="Petersen C."/>
            <person name="Sorensen T."/>
            <person name="Nielsen M.R."/>
            <person name="Sondergaard T.E."/>
            <person name="Sorensen J.L."/>
            <person name="Fitzpatrick D.A."/>
            <person name="Frisvad J.C."/>
            <person name="Nielsen K.L."/>
        </authorList>
    </citation>
    <scope>NUCLEOTIDE SEQUENCE</scope>
    <source>
        <strain evidence="4">IBT 30069</strain>
    </source>
</reference>
<name>A0A9W9FJC1_9EURO</name>
<keyword evidence="2" id="KW-0521">NADP</keyword>
<accession>A0A9W9FJC1</accession>
<evidence type="ECO:0000256" key="1">
    <source>
        <dbReference type="ARBA" id="ARBA00006484"/>
    </source>
</evidence>
<evidence type="ECO:0000256" key="3">
    <source>
        <dbReference type="ARBA" id="ARBA00023002"/>
    </source>
</evidence>
<dbReference type="InterPro" id="IPR002347">
    <property type="entry name" value="SDR_fam"/>
</dbReference>
<dbReference type="PANTHER" id="PTHR43639">
    <property type="entry name" value="OXIDOREDUCTASE, SHORT-CHAIN DEHYDROGENASE/REDUCTASE FAMILY (AFU_ORTHOLOGUE AFUA_5G02870)"/>
    <property type="match status" value="1"/>
</dbReference>
<dbReference type="SUPFAM" id="SSF51735">
    <property type="entry name" value="NAD(P)-binding Rossmann-fold domains"/>
    <property type="match status" value="1"/>
</dbReference>